<protein>
    <submittedName>
        <fullName evidence="1">Uncharacterized protein</fullName>
    </submittedName>
</protein>
<gene>
    <name evidence="1" type="ORF">SOP96_12610</name>
</gene>
<name>A0ABU6HUK9_9FLAO</name>
<comment type="caution">
    <text evidence="1">The sequence shown here is derived from an EMBL/GenBank/DDBJ whole genome shotgun (WGS) entry which is preliminary data.</text>
</comment>
<organism evidence="1 2">
    <name type="scientific">Chryseobacterium salviniae</name>
    <dbReference type="NCBI Taxonomy" id="3101750"/>
    <lineage>
        <taxon>Bacteria</taxon>
        <taxon>Pseudomonadati</taxon>
        <taxon>Bacteroidota</taxon>
        <taxon>Flavobacteriia</taxon>
        <taxon>Flavobacteriales</taxon>
        <taxon>Weeksellaceae</taxon>
        <taxon>Chryseobacterium group</taxon>
        <taxon>Chryseobacterium</taxon>
    </lineage>
</organism>
<evidence type="ECO:0000313" key="1">
    <source>
        <dbReference type="EMBL" id="MEC3876558.1"/>
    </source>
</evidence>
<sequence>MKTLMMNTLHNCNSLRFDVGFFHADVVFLSGCLQLPVFFHEKFFNFYPENLFYISLSADKEKSFGGKDSTVTATHIFSAINHSSKDEYDRKIYPPKSYEFIFEGFSRAPP</sequence>
<evidence type="ECO:0000313" key="2">
    <source>
        <dbReference type="Proteomes" id="UP001348397"/>
    </source>
</evidence>
<accession>A0ABU6HUK9</accession>
<dbReference type="Proteomes" id="UP001348397">
    <property type="component" value="Unassembled WGS sequence"/>
</dbReference>
<proteinExistence type="predicted"/>
<dbReference type="EMBL" id="JAYLAA010000042">
    <property type="protein sequence ID" value="MEC3876558.1"/>
    <property type="molecule type" value="Genomic_DNA"/>
</dbReference>
<dbReference type="RefSeq" id="WP_326321295.1">
    <property type="nucleotide sequence ID" value="NZ_JAYLAA010000042.1"/>
</dbReference>
<keyword evidence="2" id="KW-1185">Reference proteome</keyword>
<reference evidence="1 2" key="1">
    <citation type="submission" date="2024-01" db="EMBL/GenBank/DDBJ databases">
        <title>Chryseobacterium sp. T9W2-O.</title>
        <authorList>
            <person name="Maltman C."/>
        </authorList>
    </citation>
    <scope>NUCLEOTIDE SEQUENCE [LARGE SCALE GENOMIC DNA]</scope>
    <source>
        <strain evidence="1 2">T9W2-O</strain>
    </source>
</reference>